<name>A0ABP4WAT8_9ACTN</name>
<comment type="caution">
    <text evidence="1">The sequence shown here is derived from an EMBL/GenBank/DDBJ whole genome shotgun (WGS) entry which is preliminary data.</text>
</comment>
<reference evidence="2" key="1">
    <citation type="journal article" date="2019" name="Int. J. Syst. Evol. Microbiol.">
        <title>The Global Catalogue of Microorganisms (GCM) 10K type strain sequencing project: providing services to taxonomists for standard genome sequencing and annotation.</title>
        <authorList>
            <consortium name="The Broad Institute Genomics Platform"/>
            <consortium name="The Broad Institute Genome Sequencing Center for Infectious Disease"/>
            <person name="Wu L."/>
            <person name="Ma J."/>
        </authorList>
    </citation>
    <scope>NUCLEOTIDE SEQUENCE [LARGE SCALE GENOMIC DNA]</scope>
    <source>
        <strain evidence="2">JCM 13249</strain>
    </source>
</reference>
<proteinExistence type="predicted"/>
<dbReference type="RefSeq" id="WP_344079620.1">
    <property type="nucleotide sequence ID" value="NZ_BAAALS010000009.1"/>
</dbReference>
<dbReference type="Proteomes" id="UP001500655">
    <property type="component" value="Unassembled WGS sequence"/>
</dbReference>
<dbReference type="EMBL" id="BAAALS010000009">
    <property type="protein sequence ID" value="GAA1750498.1"/>
    <property type="molecule type" value="Genomic_DNA"/>
</dbReference>
<organism evidence="1 2">
    <name type="scientific">Luedemannella helvata</name>
    <dbReference type="NCBI Taxonomy" id="349315"/>
    <lineage>
        <taxon>Bacteria</taxon>
        <taxon>Bacillati</taxon>
        <taxon>Actinomycetota</taxon>
        <taxon>Actinomycetes</taxon>
        <taxon>Micromonosporales</taxon>
        <taxon>Micromonosporaceae</taxon>
        <taxon>Luedemannella</taxon>
    </lineage>
</organism>
<sequence length="220" mass="23596">MADPDSVLDDALAEVVRAAQAHLAAVRAAAGRPDDDAVWQAYVALNNAARAYDDALNDAHGEVTPWDLEEIGPDGPVSRFADVEEEPAEPAKDPYDGVLSVRQRRDYTVPSVTALLRAADEARRSLPRAPGEPDEPPSTVAEAVLELMRAGDGSMGMLDVPELMPLDGAVMVAEVIRPLDLDADTAEATFRIDPEDRVLGRLDERMCVDVDADGRLSLGD</sequence>
<protein>
    <submittedName>
        <fullName evidence="1">Uncharacterized protein</fullName>
    </submittedName>
</protein>
<gene>
    <name evidence="1" type="ORF">GCM10009681_22000</name>
</gene>
<evidence type="ECO:0000313" key="1">
    <source>
        <dbReference type="EMBL" id="GAA1750498.1"/>
    </source>
</evidence>
<evidence type="ECO:0000313" key="2">
    <source>
        <dbReference type="Proteomes" id="UP001500655"/>
    </source>
</evidence>
<keyword evidence="2" id="KW-1185">Reference proteome</keyword>
<accession>A0ABP4WAT8</accession>